<dbReference type="Gene3D" id="3.40.109.10">
    <property type="entry name" value="NADH Oxidase"/>
    <property type="match status" value="1"/>
</dbReference>
<dbReference type="InterPro" id="IPR000415">
    <property type="entry name" value="Nitroreductase-like"/>
</dbReference>
<accession>A0A2Y9A7B5</accession>
<evidence type="ECO:0000259" key="6">
    <source>
        <dbReference type="Pfam" id="PF00881"/>
    </source>
</evidence>
<feature type="domain" description="Nitroreductase" evidence="6">
    <location>
        <begin position="33"/>
        <end position="187"/>
    </location>
</feature>
<dbReference type="GO" id="GO:0016491">
    <property type="term" value="F:oxidoreductase activity"/>
    <property type="evidence" value="ECO:0007669"/>
    <property type="project" value="UniProtKB-UniRule"/>
</dbReference>
<keyword evidence="9" id="KW-1185">Reference proteome</keyword>
<keyword evidence="2 5" id="KW-0285">Flavoprotein</keyword>
<protein>
    <submittedName>
        <fullName evidence="8">Nitroreductase/FMN reductase [NAD(P)H]</fullName>
    </submittedName>
</protein>
<dbReference type="SUPFAM" id="SSF55469">
    <property type="entry name" value="FMN-dependent nitroreductase-like"/>
    <property type="match status" value="1"/>
</dbReference>
<evidence type="ECO:0000256" key="4">
    <source>
        <dbReference type="ARBA" id="ARBA00023002"/>
    </source>
</evidence>
<dbReference type="EMBL" id="UETC01000001">
    <property type="protein sequence ID" value="SSA38067.1"/>
    <property type="molecule type" value="Genomic_DNA"/>
</dbReference>
<keyword evidence="3 5" id="KW-0288">FMN</keyword>
<organism evidence="8 10">
    <name type="scientific">Jannaschia seohaensis</name>
    <dbReference type="NCBI Taxonomy" id="475081"/>
    <lineage>
        <taxon>Bacteria</taxon>
        <taxon>Pseudomonadati</taxon>
        <taxon>Pseudomonadota</taxon>
        <taxon>Alphaproteobacteria</taxon>
        <taxon>Rhodobacterales</taxon>
        <taxon>Roseobacteraceae</taxon>
        <taxon>Jannaschia</taxon>
    </lineage>
</organism>
<evidence type="ECO:0000256" key="1">
    <source>
        <dbReference type="ARBA" id="ARBA00008366"/>
    </source>
</evidence>
<dbReference type="AlphaFoldDB" id="A0A2Y9A7B5"/>
<evidence type="ECO:0000313" key="7">
    <source>
        <dbReference type="EMBL" id="PWJ21789.1"/>
    </source>
</evidence>
<dbReference type="PANTHER" id="PTHR43425:SF2">
    <property type="entry name" value="OXYGEN-INSENSITIVE NADPH NITROREDUCTASE"/>
    <property type="match status" value="1"/>
</dbReference>
<evidence type="ECO:0000313" key="10">
    <source>
        <dbReference type="Proteomes" id="UP000251571"/>
    </source>
</evidence>
<keyword evidence="4 5" id="KW-0560">Oxidoreductase</keyword>
<proteinExistence type="inferred from homology"/>
<evidence type="ECO:0000313" key="9">
    <source>
        <dbReference type="Proteomes" id="UP000245839"/>
    </source>
</evidence>
<dbReference type="InterPro" id="IPR029479">
    <property type="entry name" value="Nitroreductase"/>
</dbReference>
<keyword evidence="5" id="KW-0521">NADP</keyword>
<dbReference type="Proteomes" id="UP000245839">
    <property type="component" value="Unassembled WGS sequence"/>
</dbReference>
<reference evidence="8 10" key="1">
    <citation type="submission" date="2016-10" db="EMBL/GenBank/DDBJ databases">
        <authorList>
            <person name="Cai Z."/>
        </authorList>
    </citation>
    <scope>NUCLEOTIDE SEQUENCE [LARGE SCALE GENOMIC DNA]</scope>
    <source>
        <strain evidence="8 10">DSM 25227</strain>
    </source>
</reference>
<comment type="similarity">
    <text evidence="1 5">Belongs to the flavin oxidoreductase frp family.</text>
</comment>
<dbReference type="InterPro" id="IPR016446">
    <property type="entry name" value="Flavin_OxRdtase_Frp"/>
</dbReference>
<sequence>MTDPNHLRALFAARYPDPPQPEGPVPDALAGMAARGSCRRFADRAVPDALLETLCAVALATPTKSDLQQRDIVLVTNPEARARLAGLVSGQGWVAGAPVLAVFCGNNRRQRLLHAWHGVAFANDHLDAFFNAAVDAGIALAGFVTAAEAMGLGCCPISAVRNEAAAVSELLGLPDHVFPVAGLAIGWPAAPPEIAMRLPLGATVHRDRYREGDLRAEIAAYDTARAAHQPYTAQRFPDRFGASDTYGWSEDKARQYSAPERADFGAFIRAKGFKLD</sequence>
<dbReference type="PIRSF" id="PIRSF005426">
    <property type="entry name" value="Frp"/>
    <property type="match status" value="1"/>
</dbReference>
<evidence type="ECO:0000256" key="3">
    <source>
        <dbReference type="ARBA" id="ARBA00022643"/>
    </source>
</evidence>
<name>A0A2Y9A7B5_9RHOB</name>
<reference evidence="7 9" key="2">
    <citation type="submission" date="2018-03" db="EMBL/GenBank/DDBJ databases">
        <title>Genomic Encyclopedia of Archaeal and Bacterial Type Strains, Phase II (KMG-II): from individual species to whole genera.</title>
        <authorList>
            <person name="Goeker M."/>
        </authorList>
    </citation>
    <scope>NUCLEOTIDE SEQUENCE [LARGE SCALE GENOMIC DNA]</scope>
    <source>
        <strain evidence="7 9">DSM 25227</strain>
    </source>
</reference>
<dbReference type="EMBL" id="QGDJ01000001">
    <property type="protein sequence ID" value="PWJ21789.1"/>
    <property type="molecule type" value="Genomic_DNA"/>
</dbReference>
<evidence type="ECO:0000256" key="5">
    <source>
        <dbReference type="PIRNR" id="PIRNR005426"/>
    </source>
</evidence>
<gene>
    <name evidence="7" type="ORF">BCF38_101197</name>
    <name evidence="8" type="ORF">SAMN05421539_101197</name>
</gene>
<dbReference type="Pfam" id="PF00881">
    <property type="entry name" value="Nitroreductase"/>
    <property type="match status" value="1"/>
</dbReference>
<evidence type="ECO:0000256" key="2">
    <source>
        <dbReference type="ARBA" id="ARBA00022630"/>
    </source>
</evidence>
<dbReference type="Proteomes" id="UP000251571">
    <property type="component" value="Unassembled WGS sequence"/>
</dbReference>
<dbReference type="PANTHER" id="PTHR43425">
    <property type="entry name" value="OXYGEN-INSENSITIVE NADPH NITROREDUCTASE"/>
    <property type="match status" value="1"/>
</dbReference>
<dbReference type="RefSeq" id="WP_170125255.1">
    <property type="nucleotide sequence ID" value="NZ_QGDJ01000001.1"/>
</dbReference>
<evidence type="ECO:0000313" key="8">
    <source>
        <dbReference type="EMBL" id="SSA38067.1"/>
    </source>
</evidence>